<comment type="caution">
    <text evidence="1">The sequence shown here is derived from an EMBL/GenBank/DDBJ whole genome shotgun (WGS) entry which is preliminary data.</text>
</comment>
<organism evidence="1 2">
    <name type="scientific">Apiospora arundinis</name>
    <dbReference type="NCBI Taxonomy" id="335852"/>
    <lineage>
        <taxon>Eukaryota</taxon>
        <taxon>Fungi</taxon>
        <taxon>Dikarya</taxon>
        <taxon>Ascomycota</taxon>
        <taxon>Pezizomycotina</taxon>
        <taxon>Sordariomycetes</taxon>
        <taxon>Xylariomycetidae</taxon>
        <taxon>Amphisphaeriales</taxon>
        <taxon>Apiosporaceae</taxon>
        <taxon>Apiospora</taxon>
    </lineage>
</organism>
<proteinExistence type="predicted"/>
<gene>
    <name evidence="1" type="ORF">PGQ11_010281</name>
</gene>
<name>A0ABR2I977_9PEZI</name>
<dbReference type="EMBL" id="JAPCWZ010000006">
    <property type="protein sequence ID" value="KAK8859547.1"/>
    <property type="molecule type" value="Genomic_DNA"/>
</dbReference>
<reference evidence="1 2" key="1">
    <citation type="journal article" date="2024" name="IMA Fungus">
        <title>Apiospora arundinis, a panoply of carbohydrate-active enzymes and secondary metabolites.</title>
        <authorList>
            <person name="Sorensen T."/>
            <person name="Petersen C."/>
            <person name="Muurmann A.T."/>
            <person name="Christiansen J.V."/>
            <person name="Brundto M.L."/>
            <person name="Overgaard C.K."/>
            <person name="Boysen A.T."/>
            <person name="Wollenberg R.D."/>
            <person name="Larsen T.O."/>
            <person name="Sorensen J.L."/>
            <person name="Nielsen K.L."/>
            <person name="Sondergaard T.E."/>
        </authorList>
    </citation>
    <scope>NUCLEOTIDE SEQUENCE [LARGE SCALE GENOMIC DNA]</scope>
    <source>
        <strain evidence="1 2">AAU 773</strain>
    </source>
</reference>
<evidence type="ECO:0008006" key="3">
    <source>
        <dbReference type="Google" id="ProtNLM"/>
    </source>
</evidence>
<protein>
    <recommendedName>
        <fullName evidence="3">Peptidylprolyl isomerase</fullName>
    </recommendedName>
</protein>
<dbReference type="Proteomes" id="UP001390339">
    <property type="component" value="Unassembled WGS sequence"/>
</dbReference>
<sequence>MHWLLPTFSPNIHRGKQDTSRFIFPPSFPYYHSLSYISSPCIPLKYVITSLPPAAVSPAPPLPSKRGQGAIGSDLVITYHSDLAQCEILPAGSRYTNAGNLTAGTFLAFNPPPFIDDLYPQLLSIDDDERPGLPLLLSNFNADVQTATLEED</sequence>
<evidence type="ECO:0000313" key="2">
    <source>
        <dbReference type="Proteomes" id="UP001390339"/>
    </source>
</evidence>
<evidence type="ECO:0000313" key="1">
    <source>
        <dbReference type="EMBL" id="KAK8859547.1"/>
    </source>
</evidence>
<accession>A0ABR2I977</accession>
<keyword evidence="2" id="KW-1185">Reference proteome</keyword>